<dbReference type="Proteomes" id="UP000215914">
    <property type="component" value="Unassembled WGS sequence"/>
</dbReference>
<sequence>MLWLSSSKNISSMQTCLWFLAIRTYRAIKMFGQLIFKFLLTLHLR</sequence>
<keyword evidence="2" id="KW-1185">Reference proteome</keyword>
<evidence type="ECO:0000313" key="2">
    <source>
        <dbReference type="Proteomes" id="UP000215914"/>
    </source>
</evidence>
<organism evidence="1 2">
    <name type="scientific">Helianthus annuus</name>
    <name type="common">Common sunflower</name>
    <dbReference type="NCBI Taxonomy" id="4232"/>
    <lineage>
        <taxon>Eukaryota</taxon>
        <taxon>Viridiplantae</taxon>
        <taxon>Streptophyta</taxon>
        <taxon>Embryophyta</taxon>
        <taxon>Tracheophyta</taxon>
        <taxon>Spermatophyta</taxon>
        <taxon>Magnoliopsida</taxon>
        <taxon>eudicotyledons</taxon>
        <taxon>Gunneridae</taxon>
        <taxon>Pentapetalae</taxon>
        <taxon>asterids</taxon>
        <taxon>campanulids</taxon>
        <taxon>Asterales</taxon>
        <taxon>Asteraceae</taxon>
        <taxon>Asteroideae</taxon>
        <taxon>Heliantheae alliance</taxon>
        <taxon>Heliantheae</taxon>
        <taxon>Helianthus</taxon>
    </lineage>
</organism>
<gene>
    <name evidence="1" type="ORF">HanXRQr2_Chr06g0259431</name>
</gene>
<comment type="caution">
    <text evidence="1">The sequence shown here is derived from an EMBL/GenBank/DDBJ whole genome shotgun (WGS) entry which is preliminary data.</text>
</comment>
<accession>A0A9K3IUV3</accession>
<dbReference type="AlphaFoldDB" id="A0A9K3IUV3"/>
<protein>
    <submittedName>
        <fullName evidence="1">Uncharacterized protein</fullName>
    </submittedName>
</protein>
<dbReference type="Gramene" id="mRNA:HanXRQr2_Chr06g0259431">
    <property type="protein sequence ID" value="mRNA:HanXRQr2_Chr06g0259431"/>
    <property type="gene ID" value="HanXRQr2_Chr06g0259431"/>
</dbReference>
<reference evidence="1" key="1">
    <citation type="journal article" date="2017" name="Nature">
        <title>The sunflower genome provides insights into oil metabolism, flowering and Asterid evolution.</title>
        <authorList>
            <person name="Badouin H."/>
            <person name="Gouzy J."/>
            <person name="Grassa C.J."/>
            <person name="Murat F."/>
            <person name="Staton S.E."/>
            <person name="Cottret L."/>
            <person name="Lelandais-Briere C."/>
            <person name="Owens G.L."/>
            <person name="Carrere S."/>
            <person name="Mayjonade B."/>
            <person name="Legrand L."/>
            <person name="Gill N."/>
            <person name="Kane N.C."/>
            <person name="Bowers J.E."/>
            <person name="Hubner S."/>
            <person name="Bellec A."/>
            <person name="Berard A."/>
            <person name="Berges H."/>
            <person name="Blanchet N."/>
            <person name="Boniface M.C."/>
            <person name="Brunel D."/>
            <person name="Catrice O."/>
            <person name="Chaidir N."/>
            <person name="Claudel C."/>
            <person name="Donnadieu C."/>
            <person name="Faraut T."/>
            <person name="Fievet G."/>
            <person name="Helmstetter N."/>
            <person name="King M."/>
            <person name="Knapp S.J."/>
            <person name="Lai Z."/>
            <person name="Le Paslier M.C."/>
            <person name="Lippi Y."/>
            <person name="Lorenzon L."/>
            <person name="Mandel J.R."/>
            <person name="Marage G."/>
            <person name="Marchand G."/>
            <person name="Marquand E."/>
            <person name="Bret-Mestries E."/>
            <person name="Morien E."/>
            <person name="Nambeesan S."/>
            <person name="Nguyen T."/>
            <person name="Pegot-Espagnet P."/>
            <person name="Pouilly N."/>
            <person name="Raftis F."/>
            <person name="Sallet E."/>
            <person name="Schiex T."/>
            <person name="Thomas J."/>
            <person name="Vandecasteele C."/>
            <person name="Vares D."/>
            <person name="Vear F."/>
            <person name="Vautrin S."/>
            <person name="Crespi M."/>
            <person name="Mangin B."/>
            <person name="Burke J.M."/>
            <person name="Salse J."/>
            <person name="Munos S."/>
            <person name="Vincourt P."/>
            <person name="Rieseberg L.H."/>
            <person name="Langlade N.B."/>
        </authorList>
    </citation>
    <scope>NUCLEOTIDE SEQUENCE</scope>
    <source>
        <tissue evidence="1">Leaves</tissue>
    </source>
</reference>
<reference evidence="1" key="2">
    <citation type="submission" date="2020-06" db="EMBL/GenBank/DDBJ databases">
        <title>Helianthus annuus Genome sequencing and assembly Release 2.</title>
        <authorList>
            <person name="Gouzy J."/>
            <person name="Langlade N."/>
            <person name="Munos S."/>
        </authorList>
    </citation>
    <scope>NUCLEOTIDE SEQUENCE</scope>
    <source>
        <tissue evidence="1">Leaves</tissue>
    </source>
</reference>
<proteinExistence type="predicted"/>
<evidence type="ECO:0000313" key="1">
    <source>
        <dbReference type="EMBL" id="KAF5802435.1"/>
    </source>
</evidence>
<dbReference type="EMBL" id="MNCJ02000321">
    <property type="protein sequence ID" value="KAF5802435.1"/>
    <property type="molecule type" value="Genomic_DNA"/>
</dbReference>
<name>A0A9K3IUV3_HELAN</name>